<keyword evidence="3" id="KW-0326">Glycosidase</keyword>
<comment type="caution">
    <text evidence="3">The sequence shown here is derived from an EMBL/GenBank/DDBJ whole genome shotgun (WGS) entry which is preliminary data.</text>
</comment>
<evidence type="ECO:0000313" key="3">
    <source>
        <dbReference type="EMBL" id="MBY8883487.1"/>
    </source>
</evidence>
<proteinExistence type="predicted"/>
<reference evidence="3 4" key="1">
    <citation type="submission" date="2021-08" db="EMBL/GenBank/DDBJ databases">
        <title>Streptomyces sp. PTM05 isolated from lichen.</title>
        <authorList>
            <person name="Somphong A."/>
            <person name="Phongsopitanun W."/>
            <person name="Tanasupawat S."/>
        </authorList>
    </citation>
    <scope>NUCLEOTIDE SEQUENCE [LARGE SCALE GENOMIC DNA]</scope>
    <source>
        <strain evidence="3 4">Ptm05</strain>
    </source>
</reference>
<dbReference type="Proteomes" id="UP001198565">
    <property type="component" value="Unassembled WGS sequence"/>
</dbReference>
<name>A0ABS7QNP6_9ACTN</name>
<dbReference type="PANTHER" id="PTHR40446:SF2">
    <property type="entry name" value="N-ACETYLGLUCOSAMINE-1-PHOSPHODIESTER ALPHA-N-ACETYLGLUCOSAMINIDASE"/>
    <property type="match status" value="1"/>
</dbReference>
<accession>A0ABS7QNP6</accession>
<dbReference type="Pfam" id="PF09992">
    <property type="entry name" value="NAGPA"/>
    <property type="match status" value="1"/>
</dbReference>
<gene>
    <name evidence="3" type="ORF">K7472_01330</name>
</gene>
<sequence>MAGLRPGDRVRVTDALSEADEQPPAPDDLVPVSYETRTAVRAASPTPLSDTLRGLNDEVAADLRRQAQEALFPPLRFAVGGFPVLRHGQALDGLDEQDDALRASAGYGPGGHRLYLMALDGGDSCGVTLRQLAEIMSDLGAVDAVNVDGGGSATLVAREPGDDRVSVLNHPSDGSERQVAYGIGLFG</sequence>
<protein>
    <submittedName>
        <fullName evidence="3">Phosphodiester glycosidase family protein</fullName>
    </submittedName>
</protein>
<dbReference type="GO" id="GO:0016798">
    <property type="term" value="F:hydrolase activity, acting on glycosyl bonds"/>
    <property type="evidence" value="ECO:0007669"/>
    <property type="project" value="UniProtKB-KW"/>
</dbReference>
<feature type="domain" description="Phosphodiester glycosidase" evidence="2">
    <location>
        <begin position="63"/>
        <end position="186"/>
    </location>
</feature>
<evidence type="ECO:0000256" key="1">
    <source>
        <dbReference type="SAM" id="MobiDB-lite"/>
    </source>
</evidence>
<organism evidence="3 4">
    <name type="scientific">Streptantibioticus parmotrematis</name>
    <dbReference type="NCBI Taxonomy" id="2873249"/>
    <lineage>
        <taxon>Bacteria</taxon>
        <taxon>Bacillati</taxon>
        <taxon>Actinomycetota</taxon>
        <taxon>Actinomycetes</taxon>
        <taxon>Kitasatosporales</taxon>
        <taxon>Streptomycetaceae</taxon>
        <taxon>Streptantibioticus</taxon>
    </lineage>
</organism>
<dbReference type="EMBL" id="JAINVZ010000001">
    <property type="protein sequence ID" value="MBY8883487.1"/>
    <property type="molecule type" value="Genomic_DNA"/>
</dbReference>
<feature type="region of interest" description="Disordered" evidence="1">
    <location>
        <begin position="1"/>
        <end position="29"/>
    </location>
</feature>
<dbReference type="PANTHER" id="PTHR40446">
    <property type="entry name" value="N-ACETYLGLUCOSAMINE-1-PHOSPHODIESTER ALPHA-N-ACETYLGLUCOSAMINIDASE"/>
    <property type="match status" value="1"/>
</dbReference>
<evidence type="ECO:0000313" key="4">
    <source>
        <dbReference type="Proteomes" id="UP001198565"/>
    </source>
</evidence>
<dbReference type="InterPro" id="IPR018711">
    <property type="entry name" value="NAGPA"/>
</dbReference>
<feature type="compositionally biased region" description="Basic and acidic residues" evidence="1">
    <location>
        <begin position="1"/>
        <end position="12"/>
    </location>
</feature>
<evidence type="ECO:0000259" key="2">
    <source>
        <dbReference type="Pfam" id="PF09992"/>
    </source>
</evidence>
<keyword evidence="4" id="KW-1185">Reference proteome</keyword>
<keyword evidence="3" id="KW-0378">Hydrolase</keyword>